<proteinExistence type="predicted"/>
<name>A0A6B0VPS5_9EURY</name>
<comment type="caution">
    <text evidence="1">The sequence shown here is derived from an EMBL/GenBank/DDBJ whole genome shotgun (WGS) entry which is preliminary data.</text>
</comment>
<accession>A0A6B0VPS5</accession>
<organism evidence="1 2">
    <name type="scientific">Natronorubrum halalkaliphilum</name>
    <dbReference type="NCBI Taxonomy" id="2691917"/>
    <lineage>
        <taxon>Archaea</taxon>
        <taxon>Methanobacteriati</taxon>
        <taxon>Methanobacteriota</taxon>
        <taxon>Stenosarchaea group</taxon>
        <taxon>Halobacteria</taxon>
        <taxon>Halobacteriales</taxon>
        <taxon>Natrialbaceae</taxon>
        <taxon>Natronorubrum</taxon>
    </lineage>
</organism>
<reference evidence="1 2" key="1">
    <citation type="submission" date="2020-01" db="EMBL/GenBank/DDBJ databases">
        <title>Natronorubrum sp. JWXQ-INN 674 isolated from Inner Mongolia Autonomous Region of China.</title>
        <authorList>
            <person name="Xue Q."/>
        </authorList>
    </citation>
    <scope>NUCLEOTIDE SEQUENCE [LARGE SCALE GENOMIC DNA]</scope>
    <source>
        <strain evidence="1 2">JWXQ-INN-674</strain>
    </source>
</reference>
<dbReference type="Proteomes" id="UP000434101">
    <property type="component" value="Unassembled WGS sequence"/>
</dbReference>
<protein>
    <submittedName>
        <fullName evidence="1">Uncharacterized protein</fullName>
    </submittedName>
</protein>
<gene>
    <name evidence="1" type="ORF">GS429_14660</name>
</gene>
<sequence>MDGVINETTDMIHKHKDGHSDFGTRCGATSHVAHDQLRLVSVERAASDSNVSRCGRCFDDAGGY</sequence>
<dbReference type="EMBL" id="WUYX01000044">
    <property type="protein sequence ID" value="MXV63285.1"/>
    <property type="molecule type" value="Genomic_DNA"/>
</dbReference>
<evidence type="ECO:0000313" key="2">
    <source>
        <dbReference type="Proteomes" id="UP000434101"/>
    </source>
</evidence>
<dbReference type="AlphaFoldDB" id="A0A6B0VPS5"/>
<evidence type="ECO:0000313" key="1">
    <source>
        <dbReference type="EMBL" id="MXV63285.1"/>
    </source>
</evidence>
<keyword evidence="2" id="KW-1185">Reference proteome</keyword>